<gene>
    <name evidence="4" type="ORF">D9V32_06485</name>
</gene>
<feature type="region of interest" description="Disordered" evidence="1">
    <location>
        <begin position="206"/>
        <end position="250"/>
    </location>
</feature>
<feature type="region of interest" description="Disordered" evidence="1">
    <location>
        <begin position="2374"/>
        <end position="2426"/>
    </location>
</feature>
<reference evidence="4 5" key="1">
    <citation type="submission" date="2018-10" db="EMBL/GenBank/DDBJ databases">
        <authorList>
            <person name="Li J."/>
        </authorList>
    </citation>
    <scope>NUCLEOTIDE SEQUENCE [LARGE SCALE GENOMIC DNA]</scope>
    <source>
        <strain evidence="4 5">IF 016277</strain>
    </source>
</reference>
<dbReference type="EMBL" id="RCUX01000004">
    <property type="protein sequence ID" value="RLP76498.1"/>
    <property type="molecule type" value="Genomic_DNA"/>
</dbReference>
<dbReference type="Proteomes" id="UP000272503">
    <property type="component" value="Unassembled WGS sequence"/>
</dbReference>
<feature type="domain" description="DUF5979" evidence="3">
    <location>
        <begin position="2266"/>
        <end position="2373"/>
    </location>
</feature>
<keyword evidence="5" id="KW-1185">Reference proteome</keyword>
<protein>
    <recommendedName>
        <fullName evidence="3">DUF5979 domain-containing protein</fullName>
    </recommendedName>
</protein>
<feature type="transmembrane region" description="Helical" evidence="2">
    <location>
        <begin position="2433"/>
        <end position="2451"/>
    </location>
</feature>
<keyword evidence="2" id="KW-0812">Transmembrane</keyword>
<feature type="region of interest" description="Disordered" evidence="1">
    <location>
        <begin position="1328"/>
        <end position="1360"/>
    </location>
</feature>
<evidence type="ECO:0000313" key="5">
    <source>
        <dbReference type="Proteomes" id="UP000272503"/>
    </source>
</evidence>
<name>A0A3L7A9G2_9MICO</name>
<dbReference type="Pfam" id="PF19407">
    <property type="entry name" value="DUF5979"/>
    <property type="match status" value="5"/>
</dbReference>
<organism evidence="4 5">
    <name type="scientific">Mycetocola tolaasinivorans</name>
    <dbReference type="NCBI Taxonomy" id="76635"/>
    <lineage>
        <taxon>Bacteria</taxon>
        <taxon>Bacillati</taxon>
        <taxon>Actinomycetota</taxon>
        <taxon>Actinomycetes</taxon>
        <taxon>Micrococcales</taxon>
        <taxon>Microbacteriaceae</taxon>
        <taxon>Mycetocola</taxon>
    </lineage>
</organism>
<feature type="region of interest" description="Disordered" evidence="1">
    <location>
        <begin position="890"/>
        <end position="910"/>
    </location>
</feature>
<dbReference type="OrthoDB" id="3751233at2"/>
<feature type="domain" description="DUF5979" evidence="3">
    <location>
        <begin position="1916"/>
        <end position="2034"/>
    </location>
</feature>
<dbReference type="InterPro" id="IPR046022">
    <property type="entry name" value="DUF5979"/>
</dbReference>
<comment type="caution">
    <text evidence="4">The sequence shown here is derived from an EMBL/GenBank/DDBJ whole genome shotgun (WGS) entry which is preliminary data.</text>
</comment>
<evidence type="ECO:0000256" key="2">
    <source>
        <dbReference type="SAM" id="Phobius"/>
    </source>
</evidence>
<evidence type="ECO:0000313" key="4">
    <source>
        <dbReference type="EMBL" id="RLP76498.1"/>
    </source>
</evidence>
<evidence type="ECO:0000256" key="1">
    <source>
        <dbReference type="SAM" id="MobiDB-lite"/>
    </source>
</evidence>
<feature type="compositionally biased region" description="Low complexity" evidence="1">
    <location>
        <begin position="2412"/>
        <end position="2421"/>
    </location>
</feature>
<feature type="compositionally biased region" description="Pro residues" evidence="1">
    <location>
        <begin position="2379"/>
        <end position="2389"/>
    </location>
</feature>
<feature type="compositionally biased region" description="Polar residues" evidence="1">
    <location>
        <begin position="221"/>
        <end position="244"/>
    </location>
</feature>
<keyword evidence="2" id="KW-0472">Membrane</keyword>
<sequence>MTPMIMSIARSSPRRQGSFVALARGWKRNRRRGVALGLGALLALGFVWAPQASFAADPTAVLGIEKKASAAEVKPGETLTYTVEVSCSTISDVGCVGASFTDAVPPEFIIESVNVTNAPHLDPQVNGQNVTVIFNEELDEERIGLVANAIGTVTITVRLRDDVAYEKNGVKLPNTAKVTADNAEPKSSTASVTPIVEKKLSTEATKSFSPKIGQAKPGAPTQLTIGGANKSNGGVDSIQLTDPTDPNAPGNPFEHLAITGVSSVNWPEGANTVLVEYWNGSAWVSTGSAATKPGAPNAPPESATGIRVTFTDSAGKPLPAGATGGLVLDLEQRDSVADLEESLVVRNTVESVVTSGTESSKPSTATDDYKIVTEPITVKASKSFSPDVVLPGGASTVKLGASNAGETPLGTLVIREPAEGPFDSNLTFTGFTGDVEFPQGADKGAIVIEYIDTNGDPQSFSADLTPGGGYPPLPADFGSLISFEITYTNTDSSPIIAGAETSIEFGVTAAEGLAKDTKIDNVVGVTGTSVDGTDEANDKAKDTLTIDERRVELNTEKTISPGKIWGYKGEVATVKLPTTVGLNSTTNAQQIVVNEPELGANGNPAASDWWDHFTPTAITKTDVPEDTTLVVRYFDKVSGTWQTLRGGTLEGADSLTVIIPENLRDIIGGLQFEFTNTADGFAPETKVQPNITTELKESLPGTDQGGKDIRVENCSSASATGGPGVTPAEATVGNPCPAIDILAPTPGEHDLLDKHWTSPADGLVVARSGDHAISRLNWSTDGRSGFDRVVIADTRVSQDLSAGPIDPVEKTTYQAFNLVKIRAITAEMDPHLRFDRIAAVQLWNGSSWANVKSSAVDGYDQGFLPELALDAQEQATTLAVRLIVEENAAAREASNEPDAPPVGSGVARSNGNDRALDLEWEVRDTKRVPADGSQPVLGSELYNTDTKGDVNNIAGATAYVDGAPVAHDQDSDIISILDRPLNVSITKGWSGGPLGIPPTGTATELYPSGRVTITATNATVAKVDTLSIVDPSPGALTSSPFDTFDLAKIVNITVPSGTTSTAVRFIRVGGADLRQYTVAEAKALTAAELADVVGIQVAHDGRIVSAGKSTLTMDLRLRATHRSDNTPVTVVNSPVANEASARVTDPGGVGGVHEVTAKGSAQIALAELRIGVLTTKSFDPAVQYAELLPSEPGYDEAPWDAITMTLSARPSGSARPAQMVVTDDTPTFWNAYRFEGFKTDFTPAKPIDRVKVDALVGGTFVEGPGNTLTLSGGQWIEGEAGTSFTLPDSVNNADVQGLRFTFDRQDGQQWENPSNPKQEIQLSVKRRPYLASSTTEPRIPVPSDAQPAAPGEGLRENGGHFTNTVNSVVTGAAVSEGQPALTAEHSTTAQAFYEAGGTEVSVKKTPIGAQIPGQTIPFVLTVSNPAPESAGIAKAILNPVITDVLPLDDAPVEADRKPWLVFDPESTDPRYAYAYQSGATPGAPNLPMPTDPAQITVTESRNSQGEPTVLAFTFPEGTVLMPGESYSITINMMFRPGIRAEQHVTNTFEVMADEPFKFCNGREDVVFGCAADTEVYPSAIGALRGQKFVKADDTELGVTNVTNPAATCAPTLGDFYSGDCVPITKPLGTETWRERVQNTGTLEMDRVVTIDRLPTPGDQGALVLLPRGSQWQPLWTGPVTPVTEAGYRVPDGVEYYYSTADNPCVADLSPAHPACPPGAWMPLAEGVDATTVKHIKTVFRFDENHFLPGDQLGYTFQTRTPAVSPVATADTVAWNSIAIGAGTVQTDGAPIGDVLPTEGRRVGVALATGPLAVEKTVTGVGAALAPAEFQLTVLCTVGKGTAFETELDPRTITVKAGERYLLPEQLPWGAECEVQDVPGANGESGSWSPSGPVTIARSTEAVQVATLANRYDHTALVVDKKVTGALHENGEPVDYGSFEFSVACTFLGNPVLAAGYESSPMVFTLEAGDKHRLDGFPVGAGCAVTEETPSGAAVSIEVAPEGAAESVEGGTANVILAHESEFTPAVQVSVTNSFPLGGIDLLKNVVGDGVAAISDDTTFEFDLTCRTEQEEVYHGLLTMTKAEAVAQKRVHVGDLPLGALCSLEETDSGGATESVVNVERGVRVTLPDNDRVWYVVGDSRAPLVFHAVNRFAAGELSVTKEIVGAGAERWGTGPFEVSLACTLEGAAVSVPDGATRELTAANGFAAGYSGLPAGAACVLSETRTGGATSSAIVTAGGEPVSGPITIESGAEVALRVINTFDTGDLAVIKKIEGDDAERAQDAQFEVALACTVDRDGTITPIEIPNGATRTLSITDGLRATYTELPVGAACELRETETGDATSTEITPNAGDSAVGVATVAAGSTIELSVVNTFSKTPPTITPTPSPTPSVPGGTGTPSVPPTVPPTDGPGGTPSVSPTTPGGELGNTGAQLPWLWLIGALGLLIGGAALRIRTTKRPGTSA</sequence>
<feature type="domain" description="DUF5979" evidence="3">
    <location>
        <begin position="2156"/>
        <end position="2261"/>
    </location>
</feature>
<evidence type="ECO:0000259" key="3">
    <source>
        <dbReference type="Pfam" id="PF19407"/>
    </source>
</evidence>
<dbReference type="Gene3D" id="2.60.40.1140">
    <property type="entry name" value="Collagen-binding surface protein Cna, B-type domain"/>
    <property type="match status" value="1"/>
</dbReference>
<keyword evidence="2" id="KW-1133">Transmembrane helix</keyword>
<feature type="domain" description="DUF5979" evidence="3">
    <location>
        <begin position="2041"/>
        <end position="2130"/>
    </location>
</feature>
<accession>A0A3L7A9G2</accession>
<feature type="domain" description="DUF5979" evidence="3">
    <location>
        <begin position="1812"/>
        <end position="1911"/>
    </location>
</feature>
<proteinExistence type="predicted"/>
<feature type="compositionally biased region" description="Pro residues" evidence="1">
    <location>
        <begin position="2398"/>
        <end position="2407"/>
    </location>
</feature>
<dbReference type="Gene3D" id="2.60.40.740">
    <property type="match status" value="1"/>
</dbReference>